<evidence type="ECO:0000313" key="3">
    <source>
        <dbReference type="Proteomes" id="UP000182544"/>
    </source>
</evidence>
<name>A0A1K2ICM0_9FLAO</name>
<dbReference type="NCBIfam" id="TIGR01200">
    <property type="entry name" value="GLPGLI"/>
    <property type="match status" value="1"/>
</dbReference>
<keyword evidence="3" id="KW-1185">Reference proteome</keyword>
<feature type="signal peptide" evidence="1">
    <location>
        <begin position="1"/>
        <end position="22"/>
    </location>
</feature>
<accession>A0A1K2ICM0</accession>
<protein>
    <submittedName>
        <fullName evidence="2">GLPGLI family protein</fullName>
    </submittedName>
</protein>
<dbReference type="Pfam" id="PF09697">
    <property type="entry name" value="Porph_ging"/>
    <property type="match status" value="1"/>
</dbReference>
<gene>
    <name evidence="2" type="ORF">SAMN05428642_101678</name>
</gene>
<dbReference type="InterPro" id="IPR005901">
    <property type="entry name" value="GLPGLI"/>
</dbReference>
<keyword evidence="1" id="KW-0732">Signal</keyword>
<dbReference type="STRING" id="369401.SAMN05428642_101678"/>
<evidence type="ECO:0000256" key="1">
    <source>
        <dbReference type="SAM" id="SignalP"/>
    </source>
</evidence>
<sequence length="244" mass="28102">MKKIFCTLIFSLLLTLTLFSQTKGKVTYIVTIEKDSIEKPHDNPLNTKEKNKVLYLIQNASPVEAYLIFNDSISTYMVEKNTETPEWNNTNGKIILTPSGVNLTWIMAGGKSIYYTDWTRNYTINQTDVMGSTKKIKGEPKEWTITEETKVVNGYLCYLAFQKNDEKIKAWYTPKIPVKHGPKGFNGLPGLILEIERGQKAKYNWKVDKIDFNTSEVEDIEEPIEGEIITEEEFKKWGKSILRL</sequence>
<evidence type="ECO:0000313" key="2">
    <source>
        <dbReference type="EMBL" id="SFZ89990.1"/>
    </source>
</evidence>
<reference evidence="2 3" key="1">
    <citation type="submission" date="2016-10" db="EMBL/GenBank/DDBJ databases">
        <authorList>
            <person name="de Groot N.N."/>
        </authorList>
    </citation>
    <scope>NUCLEOTIDE SEQUENCE [LARGE SCALE GENOMIC DNA]</scope>
    <source>
        <strain evidence="2 3">DSM 18180</strain>
    </source>
</reference>
<dbReference type="OrthoDB" id="1429333at2"/>
<feature type="chain" id="PRO_5012385572" evidence="1">
    <location>
        <begin position="23"/>
        <end position="244"/>
    </location>
</feature>
<organism evidence="2 3">
    <name type="scientific">Flaviramulus basaltis</name>
    <dbReference type="NCBI Taxonomy" id="369401"/>
    <lineage>
        <taxon>Bacteria</taxon>
        <taxon>Pseudomonadati</taxon>
        <taxon>Bacteroidota</taxon>
        <taxon>Flavobacteriia</taxon>
        <taxon>Flavobacteriales</taxon>
        <taxon>Flavobacteriaceae</taxon>
        <taxon>Flaviramulus</taxon>
    </lineage>
</organism>
<dbReference type="EMBL" id="FPKV01000001">
    <property type="protein sequence ID" value="SFZ89990.1"/>
    <property type="molecule type" value="Genomic_DNA"/>
</dbReference>
<dbReference type="Proteomes" id="UP000182544">
    <property type="component" value="Unassembled WGS sequence"/>
</dbReference>
<dbReference type="AlphaFoldDB" id="A0A1K2ICM0"/>
<proteinExistence type="predicted"/>
<dbReference type="RefSeq" id="WP_072400327.1">
    <property type="nucleotide sequence ID" value="NZ_FPKV01000001.1"/>
</dbReference>